<evidence type="ECO:0000256" key="9">
    <source>
        <dbReference type="ARBA" id="ARBA00032370"/>
    </source>
</evidence>
<dbReference type="GO" id="GO:0005886">
    <property type="term" value="C:plasma membrane"/>
    <property type="evidence" value="ECO:0007669"/>
    <property type="project" value="TreeGrafter"/>
</dbReference>
<sequence>MNRASRNFLADWWWTIDRPAAMMVLVLLVIGLMLAVAASPAASGGPHTAGNFIFAAKQVVFACIAIAILFGTSLLERDDLRKVAAIVFVVAVIGSALVLVLGAETLGARRWLDLKVFTLQPSEFLKPSFAILAGAILASEKQAPIPKPAITFLVLCPALFFLLLQPDVGQTFLLLGLWGSLLFFAGMALKWVWVFAGGATGLATMAYFLFPHVQHRVQQFMHPTEKGYQTGLSLKAFAHGGLLGVGPGAGTVKYRLPDVHSDFIFAVAGEEFGLWLCAIIALLFCALTVRLLLRAVKSKDSFAQLSGAGLATVVALQAFINMGVAVNLLPAKGMTLPFISAGGSSLFAVALTMGFALALGRQRPQVELQKPKLTPGYIANPGRARA</sequence>
<evidence type="ECO:0000256" key="7">
    <source>
        <dbReference type="ARBA" id="ARBA00022989"/>
    </source>
</evidence>
<keyword evidence="4 16" id="KW-0812">Transmembrane</keyword>
<comment type="catalytic activity">
    <reaction evidence="15">
        <text>[GlcNAc-(1-&gt;4)-Mur2Ac(oyl-L-Ala-gamma-D-Glu-L-Lys-D-Ala-D-Ala)](n)-di-trans,octa-cis-undecaprenyl diphosphate + beta-D-GlcNAc-(1-&gt;4)-Mur2Ac(oyl-L-Ala-gamma-D-Glu-L-Lys-D-Ala-D-Ala)-di-trans,octa-cis-undecaprenyl diphosphate = [GlcNAc-(1-&gt;4)-Mur2Ac(oyl-L-Ala-gamma-D-Glu-L-Lys-D-Ala-D-Ala)](n+1)-di-trans,octa-cis-undecaprenyl diphosphate + di-trans,octa-cis-undecaprenyl diphosphate + H(+)</text>
        <dbReference type="Rhea" id="RHEA:23708"/>
        <dbReference type="Rhea" id="RHEA-COMP:9602"/>
        <dbReference type="Rhea" id="RHEA-COMP:9603"/>
        <dbReference type="ChEBI" id="CHEBI:15378"/>
        <dbReference type="ChEBI" id="CHEBI:58405"/>
        <dbReference type="ChEBI" id="CHEBI:60033"/>
        <dbReference type="ChEBI" id="CHEBI:78435"/>
        <dbReference type="EC" id="2.4.99.28"/>
    </reaction>
</comment>
<keyword evidence="18" id="KW-1185">Reference proteome</keyword>
<feature type="transmembrane region" description="Helical" evidence="16">
    <location>
        <begin position="305"/>
        <end position="326"/>
    </location>
</feature>
<evidence type="ECO:0000256" key="13">
    <source>
        <dbReference type="ARBA" id="ARBA00041418"/>
    </source>
</evidence>
<feature type="transmembrane region" description="Helical" evidence="16">
    <location>
        <begin position="338"/>
        <end position="360"/>
    </location>
</feature>
<dbReference type="Pfam" id="PF01098">
    <property type="entry name" value="FTSW_RODA_SPOVE"/>
    <property type="match status" value="1"/>
</dbReference>
<dbReference type="Proteomes" id="UP000570514">
    <property type="component" value="Unassembled WGS sequence"/>
</dbReference>
<dbReference type="EMBL" id="JAASRM010000001">
    <property type="protein sequence ID" value="NIK87502.1"/>
    <property type="molecule type" value="Genomic_DNA"/>
</dbReference>
<evidence type="ECO:0000256" key="10">
    <source>
        <dbReference type="ARBA" id="ARBA00033270"/>
    </source>
</evidence>
<reference evidence="17 18" key="1">
    <citation type="submission" date="2020-03" db="EMBL/GenBank/DDBJ databases">
        <title>Genomic Encyclopedia of Type Strains, Phase IV (KMG-IV): sequencing the most valuable type-strain genomes for metagenomic binning, comparative biology and taxonomic classification.</title>
        <authorList>
            <person name="Goeker M."/>
        </authorList>
    </citation>
    <scope>NUCLEOTIDE SEQUENCE [LARGE SCALE GENOMIC DNA]</scope>
    <source>
        <strain evidence="17 18">DSM 19867</strain>
    </source>
</reference>
<evidence type="ECO:0000256" key="14">
    <source>
        <dbReference type="ARBA" id="ARBA00044770"/>
    </source>
</evidence>
<evidence type="ECO:0000256" key="11">
    <source>
        <dbReference type="ARBA" id="ARBA00038053"/>
    </source>
</evidence>
<gene>
    <name evidence="17" type="ORF">FHS83_000820</name>
</gene>
<feature type="transmembrane region" description="Helical" evidence="16">
    <location>
        <begin position="145"/>
        <end position="164"/>
    </location>
</feature>
<feature type="transmembrane region" description="Helical" evidence="16">
    <location>
        <begin position="20"/>
        <end position="40"/>
    </location>
</feature>
<keyword evidence="8 16" id="KW-0472">Membrane</keyword>
<feature type="transmembrane region" description="Helical" evidence="16">
    <location>
        <begin position="232"/>
        <end position="252"/>
    </location>
</feature>
<dbReference type="PANTHER" id="PTHR30474:SF2">
    <property type="entry name" value="PEPTIDOGLYCAN GLYCOSYLTRANSFERASE FTSW-RELATED"/>
    <property type="match status" value="1"/>
</dbReference>
<comment type="subcellular location">
    <subcellularLocation>
        <location evidence="1">Membrane</location>
        <topology evidence="1">Multi-pass membrane protein</topology>
    </subcellularLocation>
</comment>
<comment type="caution">
    <text evidence="17">The sequence shown here is derived from an EMBL/GenBank/DDBJ whole genome shotgun (WGS) entry which is preliminary data.</text>
</comment>
<organism evidence="17 18">
    <name type="scientific">Rhizomicrobium palustre</name>
    <dbReference type="NCBI Taxonomy" id="189966"/>
    <lineage>
        <taxon>Bacteria</taxon>
        <taxon>Pseudomonadati</taxon>
        <taxon>Pseudomonadota</taxon>
        <taxon>Alphaproteobacteria</taxon>
        <taxon>Micropepsales</taxon>
        <taxon>Micropepsaceae</taxon>
        <taxon>Rhizomicrobium</taxon>
    </lineage>
</organism>
<evidence type="ECO:0000256" key="4">
    <source>
        <dbReference type="ARBA" id="ARBA00022692"/>
    </source>
</evidence>
<dbReference type="PANTHER" id="PTHR30474">
    <property type="entry name" value="CELL CYCLE PROTEIN"/>
    <property type="match status" value="1"/>
</dbReference>
<accession>A0A846MWQ5</accession>
<evidence type="ECO:0000313" key="18">
    <source>
        <dbReference type="Proteomes" id="UP000570514"/>
    </source>
</evidence>
<name>A0A846MWQ5_9PROT</name>
<dbReference type="GO" id="GO:0008955">
    <property type="term" value="F:peptidoglycan glycosyltransferase activity"/>
    <property type="evidence" value="ECO:0007669"/>
    <property type="project" value="UniProtKB-EC"/>
</dbReference>
<evidence type="ECO:0000256" key="5">
    <source>
        <dbReference type="ARBA" id="ARBA00022960"/>
    </source>
</evidence>
<feature type="transmembrane region" description="Helical" evidence="16">
    <location>
        <begin position="272"/>
        <end position="293"/>
    </location>
</feature>
<dbReference type="AlphaFoldDB" id="A0A846MWQ5"/>
<dbReference type="RefSeq" id="WP_167081193.1">
    <property type="nucleotide sequence ID" value="NZ_BAAADC010000001.1"/>
</dbReference>
<evidence type="ECO:0000256" key="12">
    <source>
        <dbReference type="ARBA" id="ARBA00041185"/>
    </source>
</evidence>
<keyword evidence="3" id="KW-0808">Transferase</keyword>
<dbReference type="GO" id="GO:0051301">
    <property type="term" value="P:cell division"/>
    <property type="evidence" value="ECO:0007669"/>
    <property type="project" value="UniProtKB-KW"/>
</dbReference>
<feature type="transmembrane region" description="Helical" evidence="16">
    <location>
        <begin position="52"/>
        <end position="71"/>
    </location>
</feature>
<keyword evidence="5" id="KW-0133">Cell shape</keyword>
<evidence type="ECO:0000256" key="6">
    <source>
        <dbReference type="ARBA" id="ARBA00022984"/>
    </source>
</evidence>
<keyword evidence="17" id="KW-0131">Cell cycle</keyword>
<evidence type="ECO:0000313" key="17">
    <source>
        <dbReference type="EMBL" id="NIK87502.1"/>
    </source>
</evidence>
<keyword evidence="2" id="KW-0328">Glycosyltransferase</keyword>
<evidence type="ECO:0000256" key="1">
    <source>
        <dbReference type="ARBA" id="ARBA00004141"/>
    </source>
</evidence>
<evidence type="ECO:0000256" key="16">
    <source>
        <dbReference type="SAM" id="Phobius"/>
    </source>
</evidence>
<evidence type="ECO:0000256" key="15">
    <source>
        <dbReference type="ARBA" id="ARBA00049902"/>
    </source>
</evidence>
<feature type="transmembrane region" description="Helical" evidence="16">
    <location>
        <begin position="193"/>
        <end position="211"/>
    </location>
</feature>
<evidence type="ECO:0000256" key="3">
    <source>
        <dbReference type="ARBA" id="ARBA00022679"/>
    </source>
</evidence>
<feature type="transmembrane region" description="Helical" evidence="16">
    <location>
        <begin position="83"/>
        <end position="103"/>
    </location>
</feature>
<proteinExistence type="inferred from homology"/>
<keyword evidence="7 16" id="KW-1133">Transmembrane helix</keyword>
<dbReference type="GO" id="GO:0032153">
    <property type="term" value="C:cell division site"/>
    <property type="evidence" value="ECO:0007669"/>
    <property type="project" value="TreeGrafter"/>
</dbReference>
<feature type="transmembrane region" description="Helical" evidence="16">
    <location>
        <begin position="171"/>
        <end position="187"/>
    </location>
</feature>
<keyword evidence="6" id="KW-0573">Peptidoglycan synthesis</keyword>
<comment type="similarity">
    <text evidence="11">Belongs to the SEDS family. FtsW subfamily.</text>
</comment>
<protein>
    <recommendedName>
        <fullName evidence="12">Probable peptidoglycan glycosyltransferase FtsW</fullName>
        <ecNumber evidence="14">2.4.99.28</ecNumber>
    </recommendedName>
    <alternativeName>
        <fullName evidence="13">Cell division protein FtsW</fullName>
    </alternativeName>
    <alternativeName>
        <fullName evidence="10">Cell wall polymerase</fullName>
    </alternativeName>
    <alternativeName>
        <fullName evidence="9">Peptidoglycan polymerase</fullName>
    </alternativeName>
</protein>
<dbReference type="GO" id="GO:0008360">
    <property type="term" value="P:regulation of cell shape"/>
    <property type="evidence" value="ECO:0007669"/>
    <property type="project" value="UniProtKB-KW"/>
</dbReference>
<evidence type="ECO:0000256" key="2">
    <source>
        <dbReference type="ARBA" id="ARBA00022676"/>
    </source>
</evidence>
<dbReference type="InterPro" id="IPR001182">
    <property type="entry name" value="FtsW/RodA"/>
</dbReference>
<dbReference type="GO" id="GO:0009252">
    <property type="term" value="P:peptidoglycan biosynthetic process"/>
    <property type="evidence" value="ECO:0007669"/>
    <property type="project" value="UniProtKB-KW"/>
</dbReference>
<keyword evidence="17" id="KW-0132">Cell division</keyword>
<dbReference type="EC" id="2.4.99.28" evidence="14"/>
<dbReference type="GO" id="GO:0015648">
    <property type="term" value="F:lipid-linked peptidoglycan transporter activity"/>
    <property type="evidence" value="ECO:0007669"/>
    <property type="project" value="TreeGrafter"/>
</dbReference>
<evidence type="ECO:0000256" key="8">
    <source>
        <dbReference type="ARBA" id="ARBA00023136"/>
    </source>
</evidence>